<dbReference type="eggNOG" id="COG2188">
    <property type="taxonomic scope" value="Bacteria"/>
</dbReference>
<dbReference type="PANTHER" id="PTHR44846">
    <property type="entry name" value="MANNOSYL-D-GLYCERATE TRANSPORT/METABOLISM SYSTEM REPRESSOR MNGR-RELATED"/>
    <property type="match status" value="1"/>
</dbReference>
<evidence type="ECO:0000256" key="2">
    <source>
        <dbReference type="ARBA" id="ARBA00023125"/>
    </source>
</evidence>
<dbReference type="Gene3D" id="3.40.1410.10">
    <property type="entry name" value="Chorismate lyase-like"/>
    <property type="match status" value="1"/>
</dbReference>
<dbReference type="SMART" id="SM00866">
    <property type="entry name" value="UTRA"/>
    <property type="match status" value="1"/>
</dbReference>
<proteinExistence type="predicted"/>
<dbReference type="STRING" id="469383.Cwoe_2778"/>
<dbReference type="OrthoDB" id="3252280at2"/>
<dbReference type="PANTHER" id="PTHR44846:SF1">
    <property type="entry name" value="MANNOSYL-D-GLYCERATE TRANSPORT_METABOLISM SYSTEM REPRESSOR MNGR-RELATED"/>
    <property type="match status" value="1"/>
</dbReference>
<name>D3FAN4_CONWI</name>
<reference evidence="6" key="2">
    <citation type="submission" date="2010-01" db="EMBL/GenBank/DDBJ databases">
        <title>The complete genome of Conexibacter woesei DSM 14684.</title>
        <authorList>
            <consortium name="US DOE Joint Genome Institute (JGI-PGF)"/>
            <person name="Lucas S."/>
            <person name="Copeland A."/>
            <person name="Lapidus A."/>
            <person name="Glavina del Rio T."/>
            <person name="Dalin E."/>
            <person name="Tice H."/>
            <person name="Bruce D."/>
            <person name="Goodwin L."/>
            <person name="Pitluck S."/>
            <person name="Kyrpides N."/>
            <person name="Mavromatis K."/>
            <person name="Ivanova N."/>
            <person name="Mikhailova N."/>
            <person name="Chertkov O."/>
            <person name="Brettin T."/>
            <person name="Detter J.C."/>
            <person name="Han C."/>
            <person name="Larimer F."/>
            <person name="Land M."/>
            <person name="Hauser L."/>
            <person name="Markowitz V."/>
            <person name="Cheng J.-F."/>
            <person name="Hugenholtz P."/>
            <person name="Woyke T."/>
            <person name="Wu D."/>
            <person name="Pukall R."/>
            <person name="Steenblock K."/>
            <person name="Schneider S."/>
            <person name="Klenk H.-P."/>
            <person name="Eisen J.A."/>
        </authorList>
    </citation>
    <scope>NUCLEOTIDE SEQUENCE [LARGE SCALE GENOMIC DNA]</scope>
    <source>
        <strain evidence="6">DSM 14684 / CIP 108061 / JCM 11494 / NBRC 100937 / ID131577</strain>
    </source>
</reference>
<keyword evidence="3" id="KW-0804">Transcription</keyword>
<dbReference type="InterPro" id="IPR050679">
    <property type="entry name" value="Bact_HTH_transcr_reg"/>
</dbReference>
<dbReference type="RefSeq" id="WP_012934248.1">
    <property type="nucleotide sequence ID" value="NC_013739.1"/>
</dbReference>
<dbReference type="InterPro" id="IPR036390">
    <property type="entry name" value="WH_DNA-bd_sf"/>
</dbReference>
<dbReference type="GO" id="GO:0045892">
    <property type="term" value="P:negative regulation of DNA-templated transcription"/>
    <property type="evidence" value="ECO:0007669"/>
    <property type="project" value="TreeGrafter"/>
</dbReference>
<feature type="domain" description="HTH gntR-type" evidence="4">
    <location>
        <begin position="14"/>
        <end position="81"/>
    </location>
</feature>
<dbReference type="InterPro" id="IPR036388">
    <property type="entry name" value="WH-like_DNA-bd_sf"/>
</dbReference>
<dbReference type="CDD" id="cd07377">
    <property type="entry name" value="WHTH_GntR"/>
    <property type="match status" value="1"/>
</dbReference>
<keyword evidence="2" id="KW-0238">DNA-binding</keyword>
<dbReference type="InterPro" id="IPR000524">
    <property type="entry name" value="Tscrpt_reg_HTH_GntR"/>
</dbReference>
<accession>D3FAN4</accession>
<dbReference type="InterPro" id="IPR011663">
    <property type="entry name" value="UTRA"/>
</dbReference>
<dbReference type="GO" id="GO:0003677">
    <property type="term" value="F:DNA binding"/>
    <property type="evidence" value="ECO:0007669"/>
    <property type="project" value="UniProtKB-KW"/>
</dbReference>
<evidence type="ECO:0000313" key="5">
    <source>
        <dbReference type="EMBL" id="ADB51197.1"/>
    </source>
</evidence>
<keyword evidence="1" id="KW-0805">Transcription regulation</keyword>
<reference evidence="5 6" key="1">
    <citation type="journal article" date="2010" name="Stand. Genomic Sci.">
        <title>Complete genome sequence of Conexibacter woesei type strain (ID131577).</title>
        <authorList>
            <person name="Pukall R."/>
            <person name="Lapidus A."/>
            <person name="Glavina Del Rio T."/>
            <person name="Copeland A."/>
            <person name="Tice H."/>
            <person name="Cheng J.-F."/>
            <person name="Lucas S."/>
            <person name="Chen F."/>
            <person name="Nolan M."/>
            <person name="Bruce D."/>
            <person name="Goodwin L."/>
            <person name="Pitluck S."/>
            <person name="Mavromatis K."/>
            <person name="Ivanova N."/>
            <person name="Ovchinnikova G."/>
            <person name="Pati A."/>
            <person name="Chen A."/>
            <person name="Palaniappan K."/>
            <person name="Land M."/>
            <person name="Hauser L."/>
            <person name="Chang Y.-J."/>
            <person name="Jeffries C.D."/>
            <person name="Chain P."/>
            <person name="Meincke L."/>
            <person name="Sims D."/>
            <person name="Brettin T."/>
            <person name="Detter J.C."/>
            <person name="Rohde M."/>
            <person name="Goeker M."/>
            <person name="Bristow J."/>
            <person name="Eisen J.A."/>
            <person name="Markowitz V."/>
            <person name="Kyrpides N.C."/>
            <person name="Klenk H.-P."/>
            <person name="Hugenholtz P."/>
        </authorList>
    </citation>
    <scope>NUCLEOTIDE SEQUENCE [LARGE SCALE GENOMIC DNA]</scope>
    <source>
        <strain evidence="6">DSM 14684 / CIP 108061 / JCM 11494 / NBRC 100937 / ID131577</strain>
    </source>
</reference>
<dbReference type="AlphaFoldDB" id="D3FAN4"/>
<sequence>MSEGADVIEPLDTGLLPQRVKARLVDAIVDGAFAGGMLPNETELARMFGVSRPTVRGALRSLEGEGLITRRRGIGTRINPHVARSRVTLNRVVGFWDLIREAGHEPGISYTRIRRAPASLEVATRFACDPGEPLLLIDRRFTADGEPAIAVTEMIRRSHLRRDVEPDDVQESIFDFADAHATAPIDHTVVEVTPVVAGPELCELLSIAEGAPLLRLIETHYSREATLLMVSDIHVVDRFVRFNVIRRRA</sequence>
<dbReference type="PRINTS" id="PR00035">
    <property type="entry name" value="HTHGNTR"/>
</dbReference>
<dbReference type="KEGG" id="cwo:Cwoe_2778"/>
<dbReference type="Gene3D" id="1.10.10.10">
    <property type="entry name" value="Winged helix-like DNA-binding domain superfamily/Winged helix DNA-binding domain"/>
    <property type="match status" value="1"/>
</dbReference>
<dbReference type="Pfam" id="PF00392">
    <property type="entry name" value="GntR"/>
    <property type="match status" value="1"/>
</dbReference>
<dbReference type="GO" id="GO:0003700">
    <property type="term" value="F:DNA-binding transcription factor activity"/>
    <property type="evidence" value="ECO:0007669"/>
    <property type="project" value="InterPro"/>
</dbReference>
<dbReference type="EMBL" id="CP001854">
    <property type="protein sequence ID" value="ADB51197.1"/>
    <property type="molecule type" value="Genomic_DNA"/>
</dbReference>
<evidence type="ECO:0000256" key="1">
    <source>
        <dbReference type="ARBA" id="ARBA00023015"/>
    </source>
</evidence>
<keyword evidence="6" id="KW-1185">Reference proteome</keyword>
<protein>
    <submittedName>
        <fullName evidence="5">Transcriptional regulator, GntR family</fullName>
    </submittedName>
</protein>
<evidence type="ECO:0000256" key="3">
    <source>
        <dbReference type="ARBA" id="ARBA00023163"/>
    </source>
</evidence>
<dbReference type="SMART" id="SM00345">
    <property type="entry name" value="HTH_GNTR"/>
    <property type="match status" value="1"/>
</dbReference>
<dbReference type="SUPFAM" id="SSF64288">
    <property type="entry name" value="Chorismate lyase-like"/>
    <property type="match status" value="1"/>
</dbReference>
<evidence type="ECO:0000259" key="4">
    <source>
        <dbReference type="PROSITE" id="PS50949"/>
    </source>
</evidence>
<gene>
    <name evidence="5" type="ordered locus">Cwoe_2778</name>
</gene>
<evidence type="ECO:0000313" key="6">
    <source>
        <dbReference type="Proteomes" id="UP000008229"/>
    </source>
</evidence>
<dbReference type="Proteomes" id="UP000008229">
    <property type="component" value="Chromosome"/>
</dbReference>
<dbReference type="PROSITE" id="PS50949">
    <property type="entry name" value="HTH_GNTR"/>
    <property type="match status" value="1"/>
</dbReference>
<dbReference type="InterPro" id="IPR028978">
    <property type="entry name" value="Chorismate_lyase_/UTRA_dom_sf"/>
</dbReference>
<dbReference type="SUPFAM" id="SSF46785">
    <property type="entry name" value="Winged helix' DNA-binding domain"/>
    <property type="match status" value="1"/>
</dbReference>
<dbReference type="Pfam" id="PF07702">
    <property type="entry name" value="UTRA"/>
    <property type="match status" value="1"/>
</dbReference>
<dbReference type="HOGENOM" id="CLU_063236_4_0_11"/>
<organism evidence="5 6">
    <name type="scientific">Conexibacter woesei (strain DSM 14684 / CCUG 47730 / CIP 108061 / JCM 11494 / NBRC 100937 / ID131577)</name>
    <dbReference type="NCBI Taxonomy" id="469383"/>
    <lineage>
        <taxon>Bacteria</taxon>
        <taxon>Bacillati</taxon>
        <taxon>Actinomycetota</taxon>
        <taxon>Thermoleophilia</taxon>
        <taxon>Solirubrobacterales</taxon>
        <taxon>Conexibacteraceae</taxon>
        <taxon>Conexibacter</taxon>
    </lineage>
</organism>